<sequence length="201" mass="22131">MYLHRKEQTLPALNDLSPAQPPETTPGGQRILDAASELFYARGIGATGLDLVVEQSGVTKRTLYQRFGSKEGLICAYLTARAHRWQTLVLQRVQVAIDSGEDPVSAVFDLTREWLADNPRGCGFVNAWAELGGNSGAEIQTAIRQEKQWMRTLFFTTTGDEQVGELIHELYEGALICSTILGDQNALQRAKAGAQRLVGRK</sequence>
<evidence type="ECO:0000256" key="2">
    <source>
        <dbReference type="PROSITE-ProRule" id="PRU00335"/>
    </source>
</evidence>
<dbReference type="InterPro" id="IPR036271">
    <property type="entry name" value="Tet_transcr_reg_TetR-rel_C_sf"/>
</dbReference>
<gene>
    <name evidence="4" type="primary">ttgW2</name>
    <name evidence="4" type="ORF">CGLAU_10375</name>
</gene>
<dbReference type="GO" id="GO:0003700">
    <property type="term" value="F:DNA-binding transcription factor activity"/>
    <property type="evidence" value="ECO:0007669"/>
    <property type="project" value="TreeGrafter"/>
</dbReference>
<dbReference type="InterPro" id="IPR050109">
    <property type="entry name" value="HTH-type_TetR-like_transc_reg"/>
</dbReference>
<dbReference type="PANTHER" id="PTHR30055:SF200">
    <property type="entry name" value="HTH-TYPE TRANSCRIPTIONAL REPRESSOR BDCR"/>
    <property type="match status" value="1"/>
</dbReference>
<dbReference type="KEGG" id="cgv:CGLAU_10375"/>
<dbReference type="InterPro" id="IPR001647">
    <property type="entry name" value="HTH_TetR"/>
</dbReference>
<dbReference type="SUPFAM" id="SSF48498">
    <property type="entry name" value="Tetracyclin repressor-like, C-terminal domain"/>
    <property type="match status" value="1"/>
</dbReference>
<dbReference type="InterPro" id="IPR009057">
    <property type="entry name" value="Homeodomain-like_sf"/>
</dbReference>
<evidence type="ECO:0000313" key="5">
    <source>
        <dbReference type="Proteomes" id="UP000217209"/>
    </source>
</evidence>
<proteinExistence type="predicted"/>
<dbReference type="PANTHER" id="PTHR30055">
    <property type="entry name" value="HTH-TYPE TRANSCRIPTIONAL REGULATOR RUTR"/>
    <property type="match status" value="1"/>
</dbReference>
<dbReference type="SUPFAM" id="SSF46689">
    <property type="entry name" value="Homeodomain-like"/>
    <property type="match status" value="1"/>
</dbReference>
<dbReference type="AlphaFoldDB" id="A0A1Q2HYV5"/>
<dbReference type="PRINTS" id="PR00455">
    <property type="entry name" value="HTHTETR"/>
</dbReference>
<accession>A0A1Q2HYV5</accession>
<dbReference type="EMBL" id="CP019688">
    <property type="protein sequence ID" value="AQQ16014.1"/>
    <property type="molecule type" value="Genomic_DNA"/>
</dbReference>
<feature type="domain" description="HTH tetR-type" evidence="3">
    <location>
        <begin position="25"/>
        <end position="85"/>
    </location>
</feature>
<dbReference type="Pfam" id="PF00440">
    <property type="entry name" value="TetR_N"/>
    <property type="match status" value="1"/>
</dbReference>
<dbReference type="Gene3D" id="1.10.357.10">
    <property type="entry name" value="Tetracycline Repressor, domain 2"/>
    <property type="match status" value="1"/>
</dbReference>
<feature type="DNA-binding region" description="H-T-H motif" evidence="2">
    <location>
        <begin position="48"/>
        <end position="67"/>
    </location>
</feature>
<protein>
    <submittedName>
        <fullName evidence="4">Putative HTH-type transcriptional regulator TtgW</fullName>
    </submittedName>
</protein>
<keyword evidence="5" id="KW-1185">Reference proteome</keyword>
<dbReference type="Proteomes" id="UP000217209">
    <property type="component" value="Chromosome"/>
</dbReference>
<evidence type="ECO:0000259" key="3">
    <source>
        <dbReference type="PROSITE" id="PS50977"/>
    </source>
</evidence>
<dbReference type="OrthoDB" id="4214267at2"/>
<evidence type="ECO:0000256" key="1">
    <source>
        <dbReference type="ARBA" id="ARBA00023125"/>
    </source>
</evidence>
<keyword evidence="1 2" id="KW-0238">DNA-binding</keyword>
<dbReference type="PROSITE" id="PS50977">
    <property type="entry name" value="HTH_TETR_2"/>
    <property type="match status" value="1"/>
</dbReference>
<evidence type="ECO:0000313" key="4">
    <source>
        <dbReference type="EMBL" id="AQQ16014.1"/>
    </source>
</evidence>
<name>A0A1Q2HYV5_9CORY</name>
<organism evidence="4 5">
    <name type="scientific">Corynebacterium glaucum</name>
    <dbReference type="NCBI Taxonomy" id="187491"/>
    <lineage>
        <taxon>Bacteria</taxon>
        <taxon>Bacillati</taxon>
        <taxon>Actinomycetota</taxon>
        <taxon>Actinomycetes</taxon>
        <taxon>Mycobacteriales</taxon>
        <taxon>Corynebacteriaceae</taxon>
        <taxon>Corynebacterium</taxon>
    </lineage>
</organism>
<reference evidence="4 5" key="1">
    <citation type="submission" date="2016-12" db="EMBL/GenBank/DDBJ databases">
        <authorList>
            <person name="Song W.-J."/>
            <person name="Kurnit D.M."/>
        </authorList>
    </citation>
    <scope>NUCLEOTIDE SEQUENCE [LARGE SCALE GENOMIC DNA]</scope>
    <source>
        <strain evidence="4 5">DSM 30827</strain>
    </source>
</reference>
<dbReference type="GO" id="GO:0000976">
    <property type="term" value="F:transcription cis-regulatory region binding"/>
    <property type="evidence" value="ECO:0007669"/>
    <property type="project" value="TreeGrafter"/>
</dbReference>